<reference evidence="2" key="2">
    <citation type="submission" date="2022-09" db="EMBL/GenBank/DDBJ databases">
        <title>Rouxiella aceris sp. nov., isolated from tree sap and emended description of the genus Rhouxiella.</title>
        <authorList>
            <person name="Kim I.S."/>
        </authorList>
    </citation>
    <scope>NUCLEOTIDE SEQUENCE</scope>
    <source>
        <strain evidence="2">SAP-2</strain>
    </source>
</reference>
<proteinExistence type="predicted"/>
<dbReference type="Gene3D" id="3.40.630.30">
    <property type="match status" value="1"/>
</dbReference>
<protein>
    <submittedName>
        <fullName evidence="2">GNAT family N-acetyltransferase</fullName>
    </submittedName>
</protein>
<dbReference type="RefSeq" id="WP_194977570.1">
    <property type="nucleotide sequence ID" value="NZ_JADMKS010000002.1"/>
</dbReference>
<dbReference type="AlphaFoldDB" id="A0AA41BVC0"/>
<evidence type="ECO:0000313" key="2">
    <source>
        <dbReference type="EMBL" id="MBF6635896.1"/>
    </source>
</evidence>
<evidence type="ECO:0000313" key="3">
    <source>
        <dbReference type="Proteomes" id="UP000705283"/>
    </source>
</evidence>
<dbReference type="SUPFAM" id="SSF55729">
    <property type="entry name" value="Acyl-CoA N-acyltransferases (Nat)"/>
    <property type="match status" value="1"/>
</dbReference>
<name>A0AA41BVC0_9GAMM</name>
<dbReference type="GO" id="GO:0016747">
    <property type="term" value="F:acyltransferase activity, transferring groups other than amino-acyl groups"/>
    <property type="evidence" value="ECO:0007669"/>
    <property type="project" value="InterPro"/>
</dbReference>
<dbReference type="PROSITE" id="PS51186">
    <property type="entry name" value="GNAT"/>
    <property type="match status" value="1"/>
</dbReference>
<reference evidence="2" key="1">
    <citation type="submission" date="2020-11" db="EMBL/GenBank/DDBJ databases">
        <authorList>
            <person name="Lee S.D."/>
        </authorList>
    </citation>
    <scope>NUCLEOTIDE SEQUENCE</scope>
    <source>
        <strain evidence="2">SAP-2</strain>
    </source>
</reference>
<feature type="domain" description="N-acetyltransferase" evidence="1">
    <location>
        <begin position="2"/>
        <end position="152"/>
    </location>
</feature>
<dbReference type="InterPro" id="IPR016181">
    <property type="entry name" value="Acyl_CoA_acyltransferase"/>
</dbReference>
<dbReference type="CDD" id="cd04301">
    <property type="entry name" value="NAT_SF"/>
    <property type="match status" value="1"/>
</dbReference>
<dbReference type="InterPro" id="IPR000182">
    <property type="entry name" value="GNAT_dom"/>
</dbReference>
<gene>
    <name evidence="2" type="ORF">ITX54_04365</name>
</gene>
<dbReference type="Proteomes" id="UP000705283">
    <property type="component" value="Unassembled WGS sequence"/>
</dbReference>
<dbReference type="Pfam" id="PF00583">
    <property type="entry name" value="Acetyltransf_1"/>
    <property type="match status" value="1"/>
</dbReference>
<dbReference type="EMBL" id="JADMKS010000002">
    <property type="protein sequence ID" value="MBF6635896.1"/>
    <property type="molecule type" value="Genomic_DNA"/>
</dbReference>
<comment type="caution">
    <text evidence="2">The sequence shown here is derived from an EMBL/GenBank/DDBJ whole genome shotgun (WGS) entry which is preliminary data.</text>
</comment>
<evidence type="ECO:0000259" key="1">
    <source>
        <dbReference type="PROSITE" id="PS51186"/>
    </source>
</evidence>
<accession>A0AA41BVC0</accession>
<organism evidence="2 3">
    <name type="scientific">Rouxiella silvae</name>
    <dbReference type="NCBI Taxonomy" id="1646373"/>
    <lineage>
        <taxon>Bacteria</taxon>
        <taxon>Pseudomonadati</taxon>
        <taxon>Pseudomonadota</taxon>
        <taxon>Gammaproteobacteria</taxon>
        <taxon>Enterobacterales</taxon>
        <taxon>Yersiniaceae</taxon>
        <taxon>Rouxiella</taxon>
    </lineage>
</organism>
<sequence>MIHIENLRDHPQHRDRVIDWLWQEFDAENTREFFASVIDSSLSTADLPLTFIALQGTEIVGTVGLWRCDLISRQDLTPWLAALYVDQKWRTQGVGQQMQRFIREYSRAAGYENLYLWATFSGYYERYGWHFIGDALDYPNKPVRIYKCHRSPDDEDL</sequence>